<dbReference type="Pfam" id="PF15916">
    <property type="entry name" value="DUF4743"/>
    <property type="match status" value="1"/>
</dbReference>
<dbReference type="STRING" id="1408157.A0A1J7JGF8"/>
<dbReference type="GO" id="GO:0044715">
    <property type="term" value="F:8-oxo-dGDP phosphatase activity"/>
    <property type="evidence" value="ECO:0007669"/>
    <property type="project" value="UniProtKB-ARBA"/>
</dbReference>
<dbReference type="InterPro" id="IPR000086">
    <property type="entry name" value="NUDIX_hydrolase_dom"/>
</dbReference>
<dbReference type="InterPro" id="IPR015797">
    <property type="entry name" value="NUDIX_hydrolase-like_dom_sf"/>
</dbReference>
<dbReference type="Gene3D" id="3.90.79.10">
    <property type="entry name" value="Nucleoside Triphosphate Pyrophosphohydrolase"/>
    <property type="match status" value="1"/>
</dbReference>
<dbReference type="SUPFAM" id="SSF55811">
    <property type="entry name" value="Nudix"/>
    <property type="match status" value="1"/>
</dbReference>
<dbReference type="PANTHER" id="PTHR13622">
    <property type="entry name" value="THIAMIN PYROPHOSPHOKINASE"/>
    <property type="match status" value="1"/>
</dbReference>
<dbReference type="InterPro" id="IPR031804">
    <property type="entry name" value="DUF4743"/>
</dbReference>
<dbReference type="Pfam" id="PF00293">
    <property type="entry name" value="NUDIX"/>
    <property type="match status" value="1"/>
</dbReference>
<organism evidence="2 3">
    <name type="scientific">Coniochaeta ligniaria NRRL 30616</name>
    <dbReference type="NCBI Taxonomy" id="1408157"/>
    <lineage>
        <taxon>Eukaryota</taxon>
        <taxon>Fungi</taxon>
        <taxon>Dikarya</taxon>
        <taxon>Ascomycota</taxon>
        <taxon>Pezizomycotina</taxon>
        <taxon>Sordariomycetes</taxon>
        <taxon>Sordariomycetidae</taxon>
        <taxon>Coniochaetales</taxon>
        <taxon>Coniochaetaceae</taxon>
        <taxon>Coniochaeta</taxon>
    </lineage>
</organism>
<dbReference type="PANTHER" id="PTHR13622:SF8">
    <property type="entry name" value="THIAMIN PYROPHOSPHOKINASE 1"/>
    <property type="match status" value="1"/>
</dbReference>
<name>A0A1J7JGF8_9PEZI</name>
<protein>
    <recommendedName>
        <fullName evidence="1">Nudix hydrolase domain-containing protein</fullName>
    </recommendedName>
</protein>
<keyword evidence="3" id="KW-1185">Reference proteome</keyword>
<evidence type="ECO:0000313" key="3">
    <source>
        <dbReference type="Proteomes" id="UP000182658"/>
    </source>
</evidence>
<evidence type="ECO:0000313" key="2">
    <source>
        <dbReference type="EMBL" id="OIW32441.1"/>
    </source>
</evidence>
<dbReference type="PROSITE" id="PS51462">
    <property type="entry name" value="NUDIX"/>
    <property type="match status" value="1"/>
</dbReference>
<proteinExistence type="predicted"/>
<accession>A0A1J7JGF8</accession>
<dbReference type="OrthoDB" id="10261522at2759"/>
<dbReference type="Proteomes" id="UP000182658">
    <property type="component" value="Unassembled WGS sequence"/>
</dbReference>
<feature type="domain" description="Nudix hydrolase" evidence="1">
    <location>
        <begin position="143"/>
        <end position="298"/>
    </location>
</feature>
<dbReference type="AlphaFoldDB" id="A0A1J7JGF8"/>
<dbReference type="EMBL" id="KV875095">
    <property type="protein sequence ID" value="OIW32441.1"/>
    <property type="molecule type" value="Genomic_DNA"/>
</dbReference>
<sequence>MAARLTSLDLVNKCDAFPDAEKDPQGYAAQLEKLYTLVWHDDAAGAVPLGYMPHSVFDALVKTPESIRGKLDFDPSTHTVTLFHQPQTEPERTKLVARLTDYWRKNGTFRILRGWRDEMWPVYDNNGNLLFSMERAAMGLFGTMRYGVHLTAFVRGKSDGSEYDVRIWVPKRSTSKSTYPGMLDNTVAGGLMTNEDPFECIIREADEEASLPEDVVRNSAKFVGLVTYIYITDERSGGEDGLIYPECQWVYDLELPADQSIIPEPKDGEVESFSLCTVEEIKEQLAQGRWKPNCALVMLDFFVRHGIITPENDPYYSEIRHRVHRQMPFPGPHRNES</sequence>
<dbReference type="FunCoup" id="A0A1J7JGF8">
    <property type="interactions" value="60"/>
</dbReference>
<reference evidence="2 3" key="1">
    <citation type="submission" date="2016-10" db="EMBL/GenBank/DDBJ databases">
        <title>Draft genome sequence of Coniochaeta ligniaria NRRL30616, a lignocellulolytic fungus for bioabatement of inhibitors in plant biomass hydrolysates.</title>
        <authorList>
            <consortium name="DOE Joint Genome Institute"/>
            <person name="Jimenez D.J."/>
            <person name="Hector R.E."/>
            <person name="Riley R."/>
            <person name="Sun H."/>
            <person name="Grigoriev I.V."/>
            <person name="Van Elsas J.D."/>
            <person name="Nichols N.N."/>
        </authorList>
    </citation>
    <scope>NUCLEOTIDE SEQUENCE [LARGE SCALE GENOMIC DNA]</scope>
    <source>
        <strain evidence="2 3">NRRL 30616</strain>
    </source>
</reference>
<gene>
    <name evidence="2" type="ORF">CONLIGDRAFT_678834</name>
</gene>
<dbReference type="CDD" id="cd03676">
    <property type="entry name" value="NUDIX_Tnr3_like"/>
    <property type="match status" value="1"/>
</dbReference>
<evidence type="ECO:0000259" key="1">
    <source>
        <dbReference type="PROSITE" id="PS51462"/>
    </source>
</evidence>
<dbReference type="InParanoid" id="A0A1J7JGF8"/>
<dbReference type="FunFam" id="3.90.79.10:FF:000019">
    <property type="entry name" value="Thiamin pyrophosphokinase, putative"/>
    <property type="match status" value="1"/>
</dbReference>